<dbReference type="PROSITE" id="PS50977">
    <property type="entry name" value="HTH_TETR_2"/>
    <property type="match status" value="1"/>
</dbReference>
<evidence type="ECO:0000259" key="3">
    <source>
        <dbReference type="PROSITE" id="PS50977"/>
    </source>
</evidence>
<dbReference type="PROSITE" id="PS01081">
    <property type="entry name" value="HTH_TETR_1"/>
    <property type="match status" value="1"/>
</dbReference>
<accession>A0ABT4VRC2</accession>
<keyword evidence="5" id="KW-1185">Reference proteome</keyword>
<dbReference type="InterPro" id="IPR009057">
    <property type="entry name" value="Homeodomain-like_sf"/>
</dbReference>
<dbReference type="Gene3D" id="1.10.357.10">
    <property type="entry name" value="Tetracycline Repressor, domain 2"/>
    <property type="match status" value="1"/>
</dbReference>
<feature type="domain" description="HTH tetR-type" evidence="3">
    <location>
        <begin position="14"/>
        <end position="74"/>
    </location>
</feature>
<dbReference type="SUPFAM" id="SSF46689">
    <property type="entry name" value="Homeodomain-like"/>
    <property type="match status" value="1"/>
</dbReference>
<dbReference type="EMBL" id="JAPJZH010000011">
    <property type="protein sequence ID" value="MDA4847251.1"/>
    <property type="molecule type" value="Genomic_DNA"/>
</dbReference>
<protein>
    <submittedName>
        <fullName evidence="4">TetR/AcrR family transcriptional regulator</fullName>
    </submittedName>
</protein>
<feature type="DNA-binding region" description="H-T-H motif" evidence="2">
    <location>
        <begin position="37"/>
        <end position="56"/>
    </location>
</feature>
<dbReference type="InterPro" id="IPR001647">
    <property type="entry name" value="HTH_TetR"/>
</dbReference>
<comment type="caution">
    <text evidence="4">The sequence shown here is derived from an EMBL/GenBank/DDBJ whole genome shotgun (WGS) entry which is preliminary data.</text>
</comment>
<dbReference type="InterPro" id="IPR023772">
    <property type="entry name" value="DNA-bd_HTH_TetR-type_CS"/>
</dbReference>
<reference evidence="4" key="1">
    <citation type="submission" date="2022-11" db="EMBL/GenBank/DDBJ databases">
        <title>Hoeflea poritis sp. nov., isolated from scleractinian coral Porites lutea.</title>
        <authorList>
            <person name="Zhang G."/>
            <person name="Wei Q."/>
            <person name="Cai L."/>
        </authorList>
    </citation>
    <scope>NUCLEOTIDE SEQUENCE</scope>
    <source>
        <strain evidence="4">E7-10</strain>
    </source>
</reference>
<evidence type="ECO:0000313" key="4">
    <source>
        <dbReference type="EMBL" id="MDA4847251.1"/>
    </source>
</evidence>
<name>A0ABT4VRC2_9HYPH</name>
<evidence type="ECO:0000256" key="1">
    <source>
        <dbReference type="ARBA" id="ARBA00023125"/>
    </source>
</evidence>
<proteinExistence type="predicted"/>
<evidence type="ECO:0000313" key="5">
    <source>
        <dbReference type="Proteomes" id="UP001148313"/>
    </source>
</evidence>
<dbReference type="RefSeq" id="WP_271091061.1">
    <property type="nucleotide sequence ID" value="NZ_JAPJZH010000011.1"/>
</dbReference>
<dbReference type="Pfam" id="PF00440">
    <property type="entry name" value="TetR_N"/>
    <property type="match status" value="1"/>
</dbReference>
<sequence>MSQDKSNERIRDAERTIALLKKATVDQLITNGFAGLSILPILKKAGVSRGALFHHFPTKDHLIAAAFGDLLVEFAGQLHEIAMQLRTGAITQEEFVSKTGETIASDLFVGCMEIALGIRAELTLSALVQEAVADWRQSLFEFWDNTFELPGHDREQRSDHWAMASNVLRGYAFSTSFGAAPQARERLMRGFPKLFLDGAVVRPADERVVSIKTKSKS</sequence>
<organism evidence="4 5">
    <name type="scientific">Hoeflea poritis</name>
    <dbReference type="NCBI Taxonomy" id="2993659"/>
    <lineage>
        <taxon>Bacteria</taxon>
        <taxon>Pseudomonadati</taxon>
        <taxon>Pseudomonadota</taxon>
        <taxon>Alphaproteobacteria</taxon>
        <taxon>Hyphomicrobiales</taxon>
        <taxon>Rhizobiaceae</taxon>
        <taxon>Hoeflea</taxon>
    </lineage>
</organism>
<gene>
    <name evidence="4" type="ORF">OOZ53_17960</name>
</gene>
<keyword evidence="1 2" id="KW-0238">DNA-binding</keyword>
<evidence type="ECO:0000256" key="2">
    <source>
        <dbReference type="PROSITE-ProRule" id="PRU00335"/>
    </source>
</evidence>
<dbReference type="Proteomes" id="UP001148313">
    <property type="component" value="Unassembled WGS sequence"/>
</dbReference>